<dbReference type="PANTHER" id="PTHR46060:SF1">
    <property type="entry name" value="MARINER MOS1 TRANSPOSASE-LIKE PROTEIN"/>
    <property type="match status" value="1"/>
</dbReference>
<dbReference type="WBParaSite" id="HPLM_0001918901-mRNA-1">
    <property type="protein sequence ID" value="HPLM_0001918901-mRNA-1"/>
    <property type="gene ID" value="HPLM_0001918901"/>
</dbReference>
<dbReference type="PANTHER" id="PTHR46060">
    <property type="entry name" value="MARINER MOS1 TRANSPOSASE-LIKE PROTEIN"/>
    <property type="match status" value="1"/>
</dbReference>
<name>A0A0N4X497_HAEPC</name>
<dbReference type="InterPro" id="IPR036397">
    <property type="entry name" value="RNaseH_sf"/>
</dbReference>
<dbReference type="GO" id="GO:0003676">
    <property type="term" value="F:nucleic acid binding"/>
    <property type="evidence" value="ECO:0007669"/>
    <property type="project" value="InterPro"/>
</dbReference>
<dbReference type="AlphaFoldDB" id="A0A0N4X497"/>
<dbReference type="InterPro" id="IPR052709">
    <property type="entry name" value="Transposase-MT_Hybrid"/>
</dbReference>
<reference evidence="1" key="1">
    <citation type="submission" date="2017-02" db="UniProtKB">
        <authorList>
            <consortium name="WormBaseParasite"/>
        </authorList>
    </citation>
    <scope>IDENTIFICATION</scope>
</reference>
<protein>
    <submittedName>
        <fullName evidence="1">Phage protein</fullName>
    </submittedName>
</protein>
<organism evidence="1">
    <name type="scientific">Haemonchus placei</name>
    <name type="common">Barber's pole worm</name>
    <dbReference type="NCBI Taxonomy" id="6290"/>
    <lineage>
        <taxon>Eukaryota</taxon>
        <taxon>Metazoa</taxon>
        <taxon>Ecdysozoa</taxon>
        <taxon>Nematoda</taxon>
        <taxon>Chromadorea</taxon>
        <taxon>Rhabditida</taxon>
        <taxon>Rhabditina</taxon>
        <taxon>Rhabditomorpha</taxon>
        <taxon>Strongyloidea</taxon>
        <taxon>Trichostrongylidae</taxon>
        <taxon>Haemonchus</taxon>
    </lineage>
</organism>
<dbReference type="Gene3D" id="3.30.420.10">
    <property type="entry name" value="Ribonuclease H-like superfamily/Ribonuclease H"/>
    <property type="match status" value="1"/>
</dbReference>
<dbReference type="InterPro" id="IPR001888">
    <property type="entry name" value="Transposase_1"/>
</dbReference>
<dbReference type="Pfam" id="PF01359">
    <property type="entry name" value="Transposase_1"/>
    <property type="match status" value="1"/>
</dbReference>
<accession>A0A0N4X497</accession>
<evidence type="ECO:0000313" key="1">
    <source>
        <dbReference type="WBParaSite" id="HPLM_0001918901-mRNA-1"/>
    </source>
</evidence>
<proteinExistence type="predicted"/>
<sequence>MALSLLTLKRTHTLLESRVTGDEKWILYSNAHWRAQWVDKGADVEDFPKPNVHAKKVLLCIWWSVHGVEYWELLDEVQ</sequence>